<dbReference type="EMBL" id="BK015291">
    <property type="protein sequence ID" value="DAD99681.1"/>
    <property type="molecule type" value="Genomic_DNA"/>
</dbReference>
<protein>
    <submittedName>
        <fullName evidence="1">Ephrin type-A receptor 2</fullName>
    </submittedName>
</protein>
<organism evidence="1">
    <name type="scientific">Siphoviridae sp. ctSXk8</name>
    <dbReference type="NCBI Taxonomy" id="2825511"/>
    <lineage>
        <taxon>Viruses</taxon>
        <taxon>Duplodnaviria</taxon>
        <taxon>Heunggongvirae</taxon>
        <taxon>Uroviricota</taxon>
        <taxon>Caudoviricetes</taxon>
    </lineage>
</organism>
<proteinExistence type="predicted"/>
<reference evidence="1" key="1">
    <citation type="journal article" date="2021" name="Proc. Natl. Acad. Sci. U.S.A.">
        <title>A Catalog of Tens of Thousands of Viruses from Human Metagenomes Reveals Hidden Associations with Chronic Diseases.</title>
        <authorList>
            <person name="Tisza M.J."/>
            <person name="Buck C.B."/>
        </authorList>
    </citation>
    <scope>NUCLEOTIDE SEQUENCE</scope>
    <source>
        <strain evidence="1">CtSXk8</strain>
    </source>
</reference>
<keyword evidence="1" id="KW-0675">Receptor</keyword>
<evidence type="ECO:0000313" key="1">
    <source>
        <dbReference type="EMBL" id="DAD99681.1"/>
    </source>
</evidence>
<sequence length="34" mass="4177">MYRHKKTRIAIPHIRVFYYLCPVQPPPKNVHFIL</sequence>
<name>A0A8S5NY65_9CAUD</name>
<accession>A0A8S5NY65</accession>